<dbReference type="EMBL" id="JACHNB010000001">
    <property type="protein sequence ID" value="MBB4743358.1"/>
    <property type="molecule type" value="Genomic_DNA"/>
</dbReference>
<dbReference type="Proteomes" id="UP000546162">
    <property type="component" value="Unassembled WGS sequence"/>
</dbReference>
<sequence length="606" mass="63422">MSARLPGEWAWLDAALTSGTAGVPGDPVRSRIFDEVRAERDGATAGRVLWWTGTGLPGVRETVFDLLDGLVSAHREWPAAAEVAERALTGSDQRVAWTAARILAAAGGRQRVVRVLSAATDPVVRAALVDRLRDDVDPRFRSDPEPAVRLLANVAALHHAEPAEWAALDAAVLADLEAADRVLRGSWWTAGERWAAALVARDREDDCAAWAARLSGLNRVYFAREALREWRAAPGRIAPLLAGMLAGKPSTAARKPGDESSAAQTEAARTAAARTAAARTAAAQTAAAQTAAARTAAARTLMTSLAATRLAAEALLAIVDDPELGAAATVALGTAGDLRVVSRLVRMMESGPDEPGLLGALLAVVRAGADPAELVDAARRMLATDSDRYTVLRVLAAFGPAAAAAVPDLIAHLPESAFALERIGPAAAAAAPALREHAAHQNAAVARALLVITGDRVAADDYLAGRAESPGRGRTEAAVLSCLAEHGPGGLTERQHRQLRNLFERPGRTQLETAGAIWRHEGPAAAAELLAALPHYLGDDFYAVPALRVLGAMGAHARPILPLLDSIATGRHRVHMNNGGPDDELRGDEVLLAAVLAACEHIINAK</sequence>
<evidence type="ECO:0000313" key="2">
    <source>
        <dbReference type="EMBL" id="MBB4743358.1"/>
    </source>
</evidence>
<dbReference type="AlphaFoldDB" id="A0A7W7MAS7"/>
<proteinExistence type="predicted"/>
<evidence type="ECO:0000259" key="1">
    <source>
        <dbReference type="PROSITE" id="PS50206"/>
    </source>
</evidence>
<accession>A0A7W7MAS7</accession>
<comment type="caution">
    <text evidence="2">The sequence shown here is derived from an EMBL/GenBank/DDBJ whole genome shotgun (WGS) entry which is preliminary data.</text>
</comment>
<name>A0A7W7MAS7_9ACTN</name>
<evidence type="ECO:0000313" key="3">
    <source>
        <dbReference type="Proteomes" id="UP000546162"/>
    </source>
</evidence>
<protein>
    <recommendedName>
        <fullName evidence="1">Rhodanese domain-containing protein</fullName>
    </recommendedName>
</protein>
<gene>
    <name evidence="2" type="ORF">BJY16_006817</name>
</gene>
<reference evidence="2 3" key="1">
    <citation type="submission" date="2020-08" db="EMBL/GenBank/DDBJ databases">
        <title>Sequencing the genomes of 1000 actinobacteria strains.</title>
        <authorList>
            <person name="Klenk H.-P."/>
        </authorList>
    </citation>
    <scope>NUCLEOTIDE SEQUENCE [LARGE SCALE GENOMIC DNA]</scope>
    <source>
        <strain evidence="2 3">DSM 45809</strain>
    </source>
</reference>
<dbReference type="RefSeq" id="WP_185043643.1">
    <property type="nucleotide sequence ID" value="NZ_BAABFG010000005.1"/>
</dbReference>
<dbReference type="PROSITE" id="PS50206">
    <property type="entry name" value="RHODANESE_3"/>
    <property type="match status" value="1"/>
</dbReference>
<feature type="domain" description="Rhodanese" evidence="1">
    <location>
        <begin position="208"/>
        <end position="239"/>
    </location>
</feature>
<organism evidence="2 3">
    <name type="scientific">Actinoplanes octamycinicus</name>
    <dbReference type="NCBI Taxonomy" id="135948"/>
    <lineage>
        <taxon>Bacteria</taxon>
        <taxon>Bacillati</taxon>
        <taxon>Actinomycetota</taxon>
        <taxon>Actinomycetes</taxon>
        <taxon>Micromonosporales</taxon>
        <taxon>Micromonosporaceae</taxon>
        <taxon>Actinoplanes</taxon>
    </lineage>
</organism>
<keyword evidence="3" id="KW-1185">Reference proteome</keyword>
<dbReference type="InterPro" id="IPR001763">
    <property type="entry name" value="Rhodanese-like_dom"/>
</dbReference>